<reference evidence="3 4" key="1">
    <citation type="submission" date="2020-07" db="EMBL/GenBank/DDBJ databases">
        <title>Stappia sp., F7233, whole genome shotgun sequencing project.</title>
        <authorList>
            <person name="Jiang S."/>
            <person name="Liu Z.W."/>
            <person name="Du Z.J."/>
        </authorList>
    </citation>
    <scope>NUCLEOTIDE SEQUENCE [LARGE SCALE GENOMIC DNA]</scope>
    <source>
        <strain evidence="3 4">F7233</strain>
    </source>
</reference>
<protein>
    <recommendedName>
        <fullName evidence="2">CWH43-like N-terminal domain-containing protein</fullName>
    </recommendedName>
</protein>
<keyword evidence="1" id="KW-0472">Membrane</keyword>
<dbReference type="InterPro" id="IPR019402">
    <property type="entry name" value="CWH43_N"/>
</dbReference>
<dbReference type="Pfam" id="PF10277">
    <property type="entry name" value="Frag1"/>
    <property type="match status" value="1"/>
</dbReference>
<accession>A0A839AFU7</accession>
<feature type="transmembrane region" description="Helical" evidence="1">
    <location>
        <begin position="67"/>
        <end position="90"/>
    </location>
</feature>
<proteinExistence type="predicted"/>
<feature type="transmembrane region" description="Helical" evidence="1">
    <location>
        <begin position="188"/>
        <end position="209"/>
    </location>
</feature>
<feature type="domain" description="CWH43-like N-terminal" evidence="2">
    <location>
        <begin position="12"/>
        <end position="246"/>
    </location>
</feature>
<comment type="caution">
    <text evidence="3">The sequence shown here is derived from an EMBL/GenBank/DDBJ whole genome shotgun (WGS) entry which is preliminary data.</text>
</comment>
<evidence type="ECO:0000313" key="4">
    <source>
        <dbReference type="Proteomes" id="UP000541109"/>
    </source>
</evidence>
<name>A0A839AFU7_9HYPH</name>
<feature type="transmembrane region" description="Helical" evidence="1">
    <location>
        <begin position="221"/>
        <end position="245"/>
    </location>
</feature>
<feature type="transmembrane region" description="Helical" evidence="1">
    <location>
        <begin position="111"/>
        <end position="133"/>
    </location>
</feature>
<keyword evidence="1" id="KW-1133">Transmembrane helix</keyword>
<dbReference type="Proteomes" id="UP000541109">
    <property type="component" value="Unassembled WGS sequence"/>
</dbReference>
<dbReference type="EMBL" id="JACFXV010000064">
    <property type="protein sequence ID" value="MBA5778730.1"/>
    <property type="molecule type" value="Genomic_DNA"/>
</dbReference>
<dbReference type="AlphaFoldDB" id="A0A839AFU7"/>
<organism evidence="3 4">
    <name type="scientific">Stappia albiluteola</name>
    <dbReference type="NCBI Taxonomy" id="2758565"/>
    <lineage>
        <taxon>Bacteria</taxon>
        <taxon>Pseudomonadati</taxon>
        <taxon>Pseudomonadota</taxon>
        <taxon>Alphaproteobacteria</taxon>
        <taxon>Hyphomicrobiales</taxon>
        <taxon>Stappiaceae</taxon>
        <taxon>Stappia</taxon>
    </lineage>
</organism>
<dbReference type="RefSeq" id="WP_182167330.1">
    <property type="nucleotide sequence ID" value="NZ_JACFXV010000064.1"/>
</dbReference>
<keyword evidence="4" id="KW-1185">Reference proteome</keyword>
<evidence type="ECO:0000313" key="3">
    <source>
        <dbReference type="EMBL" id="MBA5778730.1"/>
    </source>
</evidence>
<evidence type="ECO:0000256" key="1">
    <source>
        <dbReference type="SAM" id="Phobius"/>
    </source>
</evidence>
<keyword evidence="1" id="KW-0812">Transmembrane</keyword>
<sequence length="257" mass="28446">MTRLARPALSKLLTLLLIAPMTFIIVVVNFWIYRARAEYIERFPDIAAIKPPTISRAISDPLIGKPFAFWITLSAVMLIPAFIPVCRLYWRSGGRLHEVDPAAGAAIRRGTVLLAISLAATAVGMVMLSHYTFPNHHREHMLGSYTFFIGQAVVMALIAWMCFRLARHPLPPGEVTSRKVIDPRVSRLRAPLAAASLLVAAAYLGLFLLKGVDLPAGNRLVYRAYVLLEPALISLCLAVFATYYLDVIRALGRPRKA</sequence>
<evidence type="ECO:0000259" key="2">
    <source>
        <dbReference type="Pfam" id="PF10277"/>
    </source>
</evidence>
<feature type="transmembrane region" description="Helical" evidence="1">
    <location>
        <begin position="12"/>
        <end position="33"/>
    </location>
</feature>
<feature type="transmembrane region" description="Helical" evidence="1">
    <location>
        <begin position="145"/>
        <end position="167"/>
    </location>
</feature>
<gene>
    <name evidence="3" type="ORF">H2509_16520</name>
</gene>